<gene>
    <name evidence="1" type="ORF">HDC02792</name>
</gene>
<dbReference type="EMBL" id="BK003500">
    <property type="protein sequence ID" value="DAA03699.1"/>
    <property type="molecule type" value="Genomic_DNA"/>
</dbReference>
<evidence type="ECO:0000313" key="1">
    <source>
        <dbReference type="EMBL" id="DAA03699.1"/>
    </source>
</evidence>
<name>Q6IHB6_DROME</name>
<sequence>MVSLAGFIFSNNISKGRSSPSAFLRQVRQREGLGGNQRRGEGVDASKVGQLLQQADVDIVAARKAEMQQGSNDCDAAAKGQRNVVRISDLRTWLLLAISFVFVWTTKAEKR</sequence>
<accession>Q6IHB6</accession>
<organism evidence="1">
    <name type="scientific">Drosophila melanogaster</name>
    <name type="common">Fruit fly</name>
    <dbReference type="NCBI Taxonomy" id="7227"/>
    <lineage>
        <taxon>Eukaryota</taxon>
        <taxon>Metazoa</taxon>
        <taxon>Ecdysozoa</taxon>
        <taxon>Arthropoda</taxon>
        <taxon>Hexapoda</taxon>
        <taxon>Insecta</taxon>
        <taxon>Pterygota</taxon>
        <taxon>Neoptera</taxon>
        <taxon>Endopterygota</taxon>
        <taxon>Diptera</taxon>
        <taxon>Brachycera</taxon>
        <taxon>Muscomorpha</taxon>
        <taxon>Ephydroidea</taxon>
        <taxon>Drosophilidae</taxon>
        <taxon>Drosophila</taxon>
        <taxon>Sophophora</taxon>
    </lineage>
</organism>
<proteinExistence type="predicted"/>
<protein>
    <submittedName>
        <fullName evidence="1">HDC02792</fullName>
    </submittedName>
</protein>
<reference evidence="1" key="1">
    <citation type="journal article" date="2003" name="Genome Biol.">
        <title>An integrated gene annotation and transcriptional profiling approach towards the full gene content of the Drosophila genome.</title>
        <authorList>
            <person name="Hild M."/>
            <person name="Beckmann B."/>
            <person name="Haas S.A."/>
            <person name="Koch B."/>
            <person name="Solovyev V."/>
            <person name="Busold C."/>
            <person name="Fellenberg K."/>
            <person name="Boutros M."/>
            <person name="Vingron M."/>
            <person name="Sauer F."/>
            <person name="Hoheisel J.D."/>
            <person name="Paro R."/>
        </authorList>
    </citation>
    <scope>NUCLEOTIDE SEQUENCE</scope>
</reference>
<dbReference type="AlphaFoldDB" id="Q6IHB6"/>